<sequence length="135" mass="15017">MAEREHAQITPSGSSQSRAKGQGRRASRCKTCFRGREIAWIGVPKLVGIADTLGDPPFGRFHRLLALAFSLFAYWVVGRYGTASRNCSATHRLLHFIANLIFPFRAQHTGTKGDLQDDRHQCPWSHSNPGTQCPV</sequence>
<reference evidence="2" key="2">
    <citation type="submission" date="2015-06" db="UniProtKB">
        <authorList>
            <consortium name="EnsemblPlants"/>
        </authorList>
    </citation>
    <scope>IDENTIFICATION</scope>
    <source>
        <strain evidence="2">DM1-3 516 R44</strain>
    </source>
</reference>
<dbReference type="Proteomes" id="UP000011115">
    <property type="component" value="Unassembled WGS sequence"/>
</dbReference>
<dbReference type="AlphaFoldDB" id="M1A313"/>
<evidence type="ECO:0000256" key="1">
    <source>
        <dbReference type="SAM" id="MobiDB-lite"/>
    </source>
</evidence>
<dbReference type="HOGENOM" id="CLU_1889425_0_0_1"/>
<feature type="compositionally biased region" description="Polar residues" evidence="1">
    <location>
        <begin position="124"/>
        <end position="135"/>
    </location>
</feature>
<dbReference type="PaxDb" id="4113-PGSC0003DMT400013579"/>
<dbReference type="InParanoid" id="M1A313"/>
<reference evidence="3" key="1">
    <citation type="journal article" date="2011" name="Nature">
        <title>Genome sequence and analysis of the tuber crop potato.</title>
        <authorList>
            <consortium name="The Potato Genome Sequencing Consortium"/>
        </authorList>
    </citation>
    <scope>NUCLEOTIDE SEQUENCE [LARGE SCALE GENOMIC DNA]</scope>
    <source>
        <strain evidence="3">cv. DM1-3 516 R44</strain>
    </source>
</reference>
<protein>
    <submittedName>
        <fullName evidence="2">Uncharacterized protein</fullName>
    </submittedName>
</protein>
<keyword evidence="3" id="KW-1185">Reference proteome</keyword>
<organism evidence="2 3">
    <name type="scientific">Solanum tuberosum</name>
    <name type="common">Potato</name>
    <dbReference type="NCBI Taxonomy" id="4113"/>
    <lineage>
        <taxon>Eukaryota</taxon>
        <taxon>Viridiplantae</taxon>
        <taxon>Streptophyta</taxon>
        <taxon>Embryophyta</taxon>
        <taxon>Tracheophyta</taxon>
        <taxon>Spermatophyta</taxon>
        <taxon>Magnoliopsida</taxon>
        <taxon>eudicotyledons</taxon>
        <taxon>Gunneridae</taxon>
        <taxon>Pentapetalae</taxon>
        <taxon>asterids</taxon>
        <taxon>lamiids</taxon>
        <taxon>Solanales</taxon>
        <taxon>Solanaceae</taxon>
        <taxon>Solanoideae</taxon>
        <taxon>Solaneae</taxon>
        <taxon>Solanum</taxon>
    </lineage>
</organism>
<name>M1A313_SOLTU</name>
<evidence type="ECO:0000313" key="2">
    <source>
        <dbReference type="EnsemblPlants" id="PGSC0003DMT400013579"/>
    </source>
</evidence>
<feature type="region of interest" description="Disordered" evidence="1">
    <location>
        <begin position="1"/>
        <end position="23"/>
    </location>
</feature>
<proteinExistence type="predicted"/>
<dbReference type="EnsemblPlants" id="PGSC0003DMT400013579">
    <property type="protein sequence ID" value="PGSC0003DMT400013579"/>
    <property type="gene ID" value="PGSC0003DMG400005304"/>
</dbReference>
<dbReference type="Gramene" id="PGSC0003DMT400013579">
    <property type="protein sequence ID" value="PGSC0003DMT400013579"/>
    <property type="gene ID" value="PGSC0003DMG400005304"/>
</dbReference>
<feature type="region of interest" description="Disordered" evidence="1">
    <location>
        <begin position="115"/>
        <end position="135"/>
    </location>
</feature>
<accession>M1A313</accession>
<feature type="compositionally biased region" description="Polar residues" evidence="1">
    <location>
        <begin position="9"/>
        <end position="19"/>
    </location>
</feature>
<evidence type="ECO:0000313" key="3">
    <source>
        <dbReference type="Proteomes" id="UP000011115"/>
    </source>
</evidence>